<evidence type="ECO:0000313" key="2">
    <source>
        <dbReference type="Proteomes" id="UP000276133"/>
    </source>
</evidence>
<evidence type="ECO:0000313" key="1">
    <source>
        <dbReference type="EMBL" id="RMZ94380.1"/>
    </source>
</evidence>
<protein>
    <submittedName>
        <fullName evidence="1">Uncharacterized protein</fullName>
    </submittedName>
</protein>
<organism evidence="1 2">
    <name type="scientific">Brachionus plicatilis</name>
    <name type="common">Marine rotifer</name>
    <name type="synonym">Brachionus muelleri</name>
    <dbReference type="NCBI Taxonomy" id="10195"/>
    <lineage>
        <taxon>Eukaryota</taxon>
        <taxon>Metazoa</taxon>
        <taxon>Spiralia</taxon>
        <taxon>Gnathifera</taxon>
        <taxon>Rotifera</taxon>
        <taxon>Eurotatoria</taxon>
        <taxon>Monogononta</taxon>
        <taxon>Pseudotrocha</taxon>
        <taxon>Ploima</taxon>
        <taxon>Brachionidae</taxon>
        <taxon>Brachionus</taxon>
    </lineage>
</organism>
<dbReference type="AlphaFoldDB" id="A0A3M7P6D1"/>
<gene>
    <name evidence="1" type="ORF">BpHYR1_001632</name>
</gene>
<keyword evidence="2" id="KW-1185">Reference proteome</keyword>
<sequence length="134" mass="15565">MLIDYTINFYYQKVFCSDVMNKNNTSVRDSDSFVHKFDLIKNFPLSLIQPRIVPYDLLFGDIKKLIQSSFKNGNFYVALSVISSLSLPFESLKKFNTISYMELNSEVAWSLIGYKTNNKYSLLFADDLREALNK</sequence>
<comment type="caution">
    <text evidence="1">The sequence shown here is derived from an EMBL/GenBank/DDBJ whole genome shotgun (WGS) entry which is preliminary data.</text>
</comment>
<dbReference type="Proteomes" id="UP000276133">
    <property type="component" value="Unassembled WGS sequence"/>
</dbReference>
<proteinExistence type="predicted"/>
<dbReference type="EMBL" id="REGN01013092">
    <property type="protein sequence ID" value="RMZ94380.1"/>
    <property type="molecule type" value="Genomic_DNA"/>
</dbReference>
<accession>A0A3M7P6D1</accession>
<reference evidence="1 2" key="1">
    <citation type="journal article" date="2018" name="Sci. Rep.">
        <title>Genomic signatures of local adaptation to the degree of environmental predictability in rotifers.</title>
        <authorList>
            <person name="Franch-Gras L."/>
            <person name="Hahn C."/>
            <person name="Garcia-Roger E.M."/>
            <person name="Carmona M.J."/>
            <person name="Serra M."/>
            <person name="Gomez A."/>
        </authorList>
    </citation>
    <scope>NUCLEOTIDE SEQUENCE [LARGE SCALE GENOMIC DNA]</scope>
    <source>
        <strain evidence="1">HYR1</strain>
    </source>
</reference>
<name>A0A3M7P6D1_BRAPC</name>